<keyword evidence="2" id="KW-1185">Reference proteome</keyword>
<sequence>MGPPTLEIAGRSQREQKSKDGTLSSSEAPPFPPTSTESTATDPSFKLPKIQRDRKPEYSKPPSDDDEEEGALPPSADPSNSHFASSPQPDPAPPSHSGRALDYETRASWSKEDSRFSPSKPVPEVANGQATSASSEVRGYHPRVSRSPEFSRKVPRLDEGTGGLGRRDYRDYHETRALARGVDRSWDRDERERERGAPYPERRRSPVDPFDPAPPRLDAWHSSRYPRDPDPRGALYKKADDATRDKERALLGRNGASYVPLSPPRRSYQPRSPSPFSESSSRRSQGREWDDPVRLAAAPPSYSSSRDRGRDYDRSWGVRERAARAYSPRSEREREHYYRSAEPLYRGGERDARERKRSRSPVSTRAYKEDAERSHHDYHQRPSSRSPSRSVYARALPRESSPPPLPASRRSTGGAHRLSSRSRSPPPVTLKRKANFASLTESQRLAAIQAKVDLPADSDKSEPQPKPENGSSDPTISDVGNASSSRTAADASIQSSSIATAPVPGPAPPAAYDVVSGDPSLNGKPSESSTVSEKGKVIIADSSSQTASSTPPVATKSKVATLVESTPRKRARRSGPSRRRERPTLVPLSERKFYGCSSLDDYEITIKLGQGTFGEVKKGRHIATGIEVALKKVTIHDEKDGMPITALREVKLLKRLCHPSIVPVIDMAYRPSGERGKLGDVYMVEPYMDHDLNGMLENPNIDLKVPQIKLYMKQLLEGTLFLHKNKILHRDMKAANLLINNEGQLQIADFGLARPFHDPGQAWKSKGWQGGVNKYTNMVVTRWYRPPELLAGEKKYGPPIDMWGVGCILAEMVTGKPIFKGTSEINQLELISQLCGSPNEENFPGWSQLPGVKDADPSGRPDPYPEVPGRHEFGNYQRSVRLYFTSTVDA</sequence>
<proteinExistence type="predicted"/>
<name>A0ACD0NMM4_9BASI</name>
<dbReference type="Proteomes" id="UP000245626">
    <property type="component" value="Unassembled WGS sequence"/>
</dbReference>
<organism evidence="1 2">
    <name type="scientific">Violaceomyces palustris</name>
    <dbReference type="NCBI Taxonomy" id="1673888"/>
    <lineage>
        <taxon>Eukaryota</taxon>
        <taxon>Fungi</taxon>
        <taxon>Dikarya</taxon>
        <taxon>Basidiomycota</taxon>
        <taxon>Ustilaginomycotina</taxon>
        <taxon>Ustilaginomycetes</taxon>
        <taxon>Violaceomycetales</taxon>
        <taxon>Violaceomycetaceae</taxon>
        <taxon>Violaceomyces</taxon>
    </lineage>
</organism>
<dbReference type="EMBL" id="KZ820587">
    <property type="protein sequence ID" value="PWN47010.1"/>
    <property type="molecule type" value="Genomic_DNA"/>
</dbReference>
<protein>
    <submittedName>
        <fullName evidence="1">Pkinase-domain-containing protein</fullName>
    </submittedName>
</protein>
<evidence type="ECO:0000313" key="2">
    <source>
        <dbReference type="Proteomes" id="UP000245626"/>
    </source>
</evidence>
<gene>
    <name evidence="1" type="ORF">IE53DRAFT_277318</name>
</gene>
<accession>A0ACD0NMM4</accession>
<evidence type="ECO:0000313" key="1">
    <source>
        <dbReference type="EMBL" id="PWN47010.1"/>
    </source>
</evidence>
<reference evidence="1 2" key="1">
    <citation type="journal article" date="2018" name="Mol. Biol. Evol.">
        <title>Broad Genomic Sampling Reveals a Smut Pathogenic Ancestry of the Fungal Clade Ustilaginomycotina.</title>
        <authorList>
            <person name="Kijpornyongpan T."/>
            <person name="Mondo S.J."/>
            <person name="Barry K."/>
            <person name="Sandor L."/>
            <person name="Lee J."/>
            <person name="Lipzen A."/>
            <person name="Pangilinan J."/>
            <person name="LaButti K."/>
            <person name="Hainaut M."/>
            <person name="Henrissat B."/>
            <person name="Grigoriev I.V."/>
            <person name="Spatafora J.W."/>
            <person name="Aime M.C."/>
        </authorList>
    </citation>
    <scope>NUCLEOTIDE SEQUENCE [LARGE SCALE GENOMIC DNA]</scope>
    <source>
        <strain evidence="1 2">SA 807</strain>
    </source>
</reference>